<dbReference type="GO" id="GO:0008173">
    <property type="term" value="F:RNA methyltransferase activity"/>
    <property type="evidence" value="ECO:0007669"/>
    <property type="project" value="InterPro"/>
</dbReference>
<feature type="domain" description="SAM-dependent MTase RsmB/NOP-type" evidence="6">
    <location>
        <begin position="135"/>
        <end position="436"/>
    </location>
</feature>
<evidence type="ECO:0000259" key="6">
    <source>
        <dbReference type="PROSITE" id="PS51686"/>
    </source>
</evidence>
<evidence type="ECO:0000256" key="2">
    <source>
        <dbReference type="ARBA" id="ARBA00022679"/>
    </source>
</evidence>
<dbReference type="Pfam" id="PF01189">
    <property type="entry name" value="Methyltr_RsmB-F"/>
    <property type="match status" value="1"/>
</dbReference>
<protein>
    <recommendedName>
        <fullName evidence="6">SAM-dependent MTase RsmB/NOP-type domain-containing protein</fullName>
    </recommendedName>
</protein>
<comment type="caution">
    <text evidence="5">Lacks conserved residue(s) required for the propagation of feature annotation.</text>
</comment>
<evidence type="ECO:0000313" key="8">
    <source>
        <dbReference type="Proteomes" id="UP000677054"/>
    </source>
</evidence>
<evidence type="ECO:0000313" key="7">
    <source>
        <dbReference type="EMBL" id="CAD7242866.1"/>
    </source>
</evidence>
<dbReference type="PRINTS" id="PR02008">
    <property type="entry name" value="RCMTFAMILY"/>
</dbReference>
<name>A0A7R8XAR8_9CRUS</name>
<keyword evidence="4 5" id="KW-0694">RNA-binding</keyword>
<feature type="binding site" evidence="5">
    <location>
        <position position="318"/>
    </location>
    <ligand>
        <name>S-adenosyl-L-methionine</name>
        <dbReference type="ChEBI" id="CHEBI:59789"/>
    </ligand>
</feature>
<keyword evidence="2 5" id="KW-0808">Transferase</keyword>
<dbReference type="GO" id="GO:0005730">
    <property type="term" value="C:nucleolus"/>
    <property type="evidence" value="ECO:0007669"/>
    <property type="project" value="TreeGrafter"/>
</dbReference>
<feature type="active site" description="Nucleophile" evidence="5">
    <location>
        <position position="373"/>
    </location>
</feature>
<dbReference type="InterPro" id="IPR001678">
    <property type="entry name" value="MeTrfase_RsmB-F_NOP2_dom"/>
</dbReference>
<dbReference type="Pfam" id="PF21148">
    <property type="entry name" value="NSUN5_fdxn-like"/>
    <property type="match status" value="1"/>
</dbReference>
<dbReference type="Proteomes" id="UP000677054">
    <property type="component" value="Unassembled WGS sequence"/>
</dbReference>
<dbReference type="Gene3D" id="3.30.70.1170">
    <property type="entry name" value="Sun protein, domain 3"/>
    <property type="match status" value="1"/>
</dbReference>
<sequence length="451" mass="51319">MTPTNEESSVQKGKKKQWRVKVPRLYKVAAEILTNHEDGKGSIRSLLYNAKHPNVRGIHALLCHTFQHDSDIRTFMRVSHLFKKHPTLSPNIARILLAEGLYGKKTLPGSSYPETAIREAIQFLHETKKVDISDQKNARPLTQVKWCRVNTLVTSMEDVVTLLKKEEWEESDLMTCTSYESFLERVKKLKPGSFIKDWHLPNVLALCLPTPMFDHSLVAERKLLFQDKASCLASEILSPKPGSNVIDACAAPGMKTLHLAALMQGKGKIYAVDRDGKRMETMKSIVSSSGAGHMVEFVNDDFIALDPGDRTVKYILVDPSCSGSGLRFREEQMKGETQFVDAVRLRKLCSFQEKLLLHALSFPKVKRVVYSTCSIHETENESVIERVLELSPDFIMEDIWRDTWERRGLEPLTQCIRTDPHSDLCNGFFVASLRRKRKSRACEESMKDEKL</sequence>
<dbReference type="InterPro" id="IPR049561">
    <property type="entry name" value="NSUN5_7_fdxn-like"/>
</dbReference>
<evidence type="ECO:0000256" key="3">
    <source>
        <dbReference type="ARBA" id="ARBA00022691"/>
    </source>
</evidence>
<dbReference type="EMBL" id="LR899846">
    <property type="protein sequence ID" value="CAD7242866.1"/>
    <property type="molecule type" value="Genomic_DNA"/>
</dbReference>
<dbReference type="InterPro" id="IPR023267">
    <property type="entry name" value="RCMT"/>
</dbReference>
<dbReference type="InterPro" id="IPR049560">
    <property type="entry name" value="MeTrfase_RsmB-F_NOP2_cat"/>
</dbReference>
<keyword evidence="3 5" id="KW-0949">S-adenosyl-L-methionine</keyword>
<evidence type="ECO:0000256" key="1">
    <source>
        <dbReference type="ARBA" id="ARBA00022603"/>
    </source>
</evidence>
<feature type="binding site" evidence="5">
    <location>
        <position position="273"/>
    </location>
    <ligand>
        <name>S-adenosyl-L-methionine</name>
        <dbReference type="ChEBI" id="CHEBI:59789"/>
    </ligand>
</feature>
<keyword evidence="1 5" id="KW-0489">Methyltransferase</keyword>
<accession>A0A7R8XAR8</accession>
<gene>
    <name evidence="7" type="ORF">DSTB1V02_LOCUS2809</name>
</gene>
<evidence type="ECO:0000256" key="5">
    <source>
        <dbReference type="PROSITE-ProRule" id="PRU01023"/>
    </source>
</evidence>
<dbReference type="PROSITE" id="PS51686">
    <property type="entry name" value="SAM_MT_RSMB_NOP"/>
    <property type="match status" value="1"/>
</dbReference>
<dbReference type="GO" id="GO:0003723">
    <property type="term" value="F:RNA binding"/>
    <property type="evidence" value="ECO:0007669"/>
    <property type="project" value="UniProtKB-UniRule"/>
</dbReference>
<dbReference type="Gene3D" id="3.40.50.150">
    <property type="entry name" value="Vaccinia Virus protein VP39"/>
    <property type="match status" value="1"/>
</dbReference>
<dbReference type="GO" id="GO:0070475">
    <property type="term" value="P:rRNA base methylation"/>
    <property type="evidence" value="ECO:0007669"/>
    <property type="project" value="TreeGrafter"/>
</dbReference>
<comment type="similarity">
    <text evidence="5">Belongs to the class I-like SAM-binding methyltransferase superfamily. RsmB/NOP family.</text>
</comment>
<keyword evidence="8" id="KW-1185">Reference proteome</keyword>
<dbReference type="PANTHER" id="PTHR22807:SF4">
    <property type="entry name" value="28S RRNA (CYTOSINE-C(5))-METHYLTRANSFERASE"/>
    <property type="match status" value="1"/>
</dbReference>
<dbReference type="SUPFAM" id="SSF53335">
    <property type="entry name" value="S-adenosyl-L-methionine-dependent methyltransferases"/>
    <property type="match status" value="1"/>
</dbReference>
<dbReference type="OrthoDB" id="435282at2759"/>
<dbReference type="InterPro" id="IPR029063">
    <property type="entry name" value="SAM-dependent_MTases_sf"/>
</dbReference>
<organism evidence="7">
    <name type="scientific">Darwinula stevensoni</name>
    <dbReference type="NCBI Taxonomy" id="69355"/>
    <lineage>
        <taxon>Eukaryota</taxon>
        <taxon>Metazoa</taxon>
        <taxon>Ecdysozoa</taxon>
        <taxon>Arthropoda</taxon>
        <taxon>Crustacea</taxon>
        <taxon>Oligostraca</taxon>
        <taxon>Ostracoda</taxon>
        <taxon>Podocopa</taxon>
        <taxon>Podocopida</taxon>
        <taxon>Darwinulocopina</taxon>
        <taxon>Darwinuloidea</taxon>
        <taxon>Darwinulidae</taxon>
        <taxon>Darwinula</taxon>
    </lineage>
</organism>
<feature type="binding site" evidence="5">
    <location>
        <position position="301"/>
    </location>
    <ligand>
        <name>S-adenosyl-L-methionine</name>
        <dbReference type="ChEBI" id="CHEBI:59789"/>
    </ligand>
</feature>
<dbReference type="EMBL" id="CAJPEV010000329">
    <property type="protein sequence ID" value="CAG0884053.1"/>
    <property type="molecule type" value="Genomic_DNA"/>
</dbReference>
<proteinExistence type="inferred from homology"/>
<dbReference type="PANTHER" id="PTHR22807">
    <property type="entry name" value="NOP2 YEAST -RELATED NOL1/NOP2/FMU SUN DOMAIN-CONTAINING"/>
    <property type="match status" value="1"/>
</dbReference>
<reference evidence="7" key="1">
    <citation type="submission" date="2020-11" db="EMBL/GenBank/DDBJ databases">
        <authorList>
            <person name="Tran Van P."/>
        </authorList>
    </citation>
    <scope>NUCLEOTIDE SEQUENCE</scope>
</reference>
<dbReference type="AlphaFoldDB" id="A0A7R8XAR8"/>
<evidence type="ECO:0000256" key="4">
    <source>
        <dbReference type="ARBA" id="ARBA00022884"/>
    </source>
</evidence>